<evidence type="ECO:0000313" key="1">
    <source>
        <dbReference type="EMBL" id="KAE9385113.1"/>
    </source>
</evidence>
<keyword evidence="2" id="KW-1185">Reference proteome</keyword>
<name>A0A6A4GID5_9AGAR</name>
<dbReference type="Proteomes" id="UP000799118">
    <property type="component" value="Unassembled WGS sequence"/>
</dbReference>
<organism evidence="1 2">
    <name type="scientific">Gymnopus androsaceus JB14</name>
    <dbReference type="NCBI Taxonomy" id="1447944"/>
    <lineage>
        <taxon>Eukaryota</taxon>
        <taxon>Fungi</taxon>
        <taxon>Dikarya</taxon>
        <taxon>Basidiomycota</taxon>
        <taxon>Agaricomycotina</taxon>
        <taxon>Agaricomycetes</taxon>
        <taxon>Agaricomycetidae</taxon>
        <taxon>Agaricales</taxon>
        <taxon>Marasmiineae</taxon>
        <taxon>Omphalotaceae</taxon>
        <taxon>Gymnopus</taxon>
    </lineage>
</organism>
<reference evidence="1" key="1">
    <citation type="journal article" date="2019" name="Environ. Microbiol.">
        <title>Fungal ecological strategies reflected in gene transcription - a case study of two litter decomposers.</title>
        <authorList>
            <person name="Barbi F."/>
            <person name="Kohler A."/>
            <person name="Barry K."/>
            <person name="Baskaran P."/>
            <person name="Daum C."/>
            <person name="Fauchery L."/>
            <person name="Ihrmark K."/>
            <person name="Kuo A."/>
            <person name="LaButti K."/>
            <person name="Lipzen A."/>
            <person name="Morin E."/>
            <person name="Grigoriev I.V."/>
            <person name="Henrissat B."/>
            <person name="Lindahl B."/>
            <person name="Martin F."/>
        </authorList>
    </citation>
    <scope>NUCLEOTIDE SEQUENCE</scope>
    <source>
        <strain evidence="1">JB14</strain>
    </source>
</reference>
<protein>
    <submittedName>
        <fullName evidence="1">Uncharacterized protein</fullName>
    </submittedName>
</protein>
<dbReference type="AlphaFoldDB" id="A0A6A4GID5"/>
<accession>A0A6A4GID5</accession>
<gene>
    <name evidence="1" type="ORF">BT96DRAFT_950078</name>
</gene>
<sequence length="473" mass="50911">MLVKLDTAMGHWSPAIGVPSIGDRDILKDAQAKKKQFTRTQINLRNTKYPGVMAKSLKEEIATLKTQIQVLKNNSTAMVVDSEVLDGAELNSAGPIQPGSGCIDPALTLIDHGRGGAQNPLKEPEPMEQDRSGPTLPVISAIGENAAEPTQAITTIEQASPFIKTDIPESFCNSLPFSKVKAFENAWIGYRDQAAGTSTVKETALMKATESLANAGLDICQSLTIDSTAVKWPFLETKDNISSTAQEAGVDDSSAQVYALVGFLQPDAIIAASKVNFGKLSIFDEGGQPCKLTLTITLAARTTMASYSNTIAQGPAVAMAVFKNQSNRRKCLTHSDTNWQGKSKLIGACLGHLDCGCPNILALVELFIKKLTAQSPLYCAKVELLKHEMSKVYSGYKEDTSFSAANLLTVQHALTAVSGLSVEAMLQPAKERYMVTSEWAVKELIGLVNEEHREGMTKIAADLRAILSTYKTK</sequence>
<evidence type="ECO:0000313" key="2">
    <source>
        <dbReference type="Proteomes" id="UP000799118"/>
    </source>
</evidence>
<dbReference type="EMBL" id="ML770028">
    <property type="protein sequence ID" value="KAE9385113.1"/>
    <property type="molecule type" value="Genomic_DNA"/>
</dbReference>
<proteinExistence type="predicted"/>